<dbReference type="Proteomes" id="UP000789901">
    <property type="component" value="Unassembled WGS sequence"/>
</dbReference>
<dbReference type="EMBL" id="CAJVQB010039490">
    <property type="protein sequence ID" value="CAG8827427.1"/>
    <property type="molecule type" value="Genomic_DNA"/>
</dbReference>
<proteinExistence type="predicted"/>
<reference evidence="1 2" key="1">
    <citation type="submission" date="2021-06" db="EMBL/GenBank/DDBJ databases">
        <authorList>
            <person name="Kallberg Y."/>
            <person name="Tangrot J."/>
            <person name="Rosling A."/>
        </authorList>
    </citation>
    <scope>NUCLEOTIDE SEQUENCE [LARGE SCALE GENOMIC DNA]</scope>
    <source>
        <strain evidence="1 2">120-4 pot B 10/14</strain>
    </source>
</reference>
<sequence length="58" mass="6813">FESVKNSIDNENQSKDKENQNDVEFIFSCSVNINELEDNSKEKAYHIIEIISDIDEYK</sequence>
<gene>
    <name evidence="1" type="ORF">GMARGA_LOCUS29403</name>
</gene>
<evidence type="ECO:0000313" key="2">
    <source>
        <dbReference type="Proteomes" id="UP000789901"/>
    </source>
</evidence>
<name>A0ABN7WCN9_GIGMA</name>
<keyword evidence="2" id="KW-1185">Reference proteome</keyword>
<accession>A0ABN7WCN9</accession>
<comment type="caution">
    <text evidence="1">The sequence shown here is derived from an EMBL/GenBank/DDBJ whole genome shotgun (WGS) entry which is preliminary data.</text>
</comment>
<protein>
    <submittedName>
        <fullName evidence="1">14702_t:CDS:1</fullName>
    </submittedName>
</protein>
<organism evidence="1 2">
    <name type="scientific">Gigaspora margarita</name>
    <dbReference type="NCBI Taxonomy" id="4874"/>
    <lineage>
        <taxon>Eukaryota</taxon>
        <taxon>Fungi</taxon>
        <taxon>Fungi incertae sedis</taxon>
        <taxon>Mucoromycota</taxon>
        <taxon>Glomeromycotina</taxon>
        <taxon>Glomeromycetes</taxon>
        <taxon>Diversisporales</taxon>
        <taxon>Gigasporaceae</taxon>
        <taxon>Gigaspora</taxon>
    </lineage>
</organism>
<feature type="non-terminal residue" evidence="1">
    <location>
        <position position="1"/>
    </location>
</feature>
<evidence type="ECO:0000313" key="1">
    <source>
        <dbReference type="EMBL" id="CAG8827427.1"/>
    </source>
</evidence>